<proteinExistence type="predicted"/>
<protein>
    <recommendedName>
        <fullName evidence="1">SET domain-containing protein</fullName>
    </recommendedName>
</protein>
<dbReference type="PANTHER" id="PTHR47332">
    <property type="entry name" value="SET DOMAIN-CONTAINING PROTEIN 5"/>
    <property type="match status" value="1"/>
</dbReference>
<evidence type="ECO:0000313" key="2">
    <source>
        <dbReference type="EMBL" id="KAJ7367644.1"/>
    </source>
</evidence>
<evidence type="ECO:0000313" key="3">
    <source>
        <dbReference type="Proteomes" id="UP001218218"/>
    </source>
</evidence>
<organism evidence="2 3">
    <name type="scientific">Mycena albidolilacea</name>
    <dbReference type="NCBI Taxonomy" id="1033008"/>
    <lineage>
        <taxon>Eukaryota</taxon>
        <taxon>Fungi</taxon>
        <taxon>Dikarya</taxon>
        <taxon>Basidiomycota</taxon>
        <taxon>Agaricomycotina</taxon>
        <taxon>Agaricomycetes</taxon>
        <taxon>Agaricomycetidae</taxon>
        <taxon>Agaricales</taxon>
        <taxon>Marasmiineae</taxon>
        <taxon>Mycenaceae</taxon>
        <taxon>Mycena</taxon>
    </lineage>
</organism>
<dbReference type="InterPro" id="IPR053185">
    <property type="entry name" value="SET_domain_protein"/>
</dbReference>
<reference evidence="2" key="1">
    <citation type="submission" date="2023-03" db="EMBL/GenBank/DDBJ databases">
        <title>Massive genome expansion in bonnet fungi (Mycena s.s.) driven by repeated elements and novel gene families across ecological guilds.</title>
        <authorList>
            <consortium name="Lawrence Berkeley National Laboratory"/>
            <person name="Harder C.B."/>
            <person name="Miyauchi S."/>
            <person name="Viragh M."/>
            <person name="Kuo A."/>
            <person name="Thoen E."/>
            <person name="Andreopoulos B."/>
            <person name="Lu D."/>
            <person name="Skrede I."/>
            <person name="Drula E."/>
            <person name="Henrissat B."/>
            <person name="Morin E."/>
            <person name="Kohler A."/>
            <person name="Barry K."/>
            <person name="LaButti K."/>
            <person name="Morin E."/>
            <person name="Salamov A."/>
            <person name="Lipzen A."/>
            <person name="Mereny Z."/>
            <person name="Hegedus B."/>
            <person name="Baldrian P."/>
            <person name="Stursova M."/>
            <person name="Weitz H."/>
            <person name="Taylor A."/>
            <person name="Grigoriev I.V."/>
            <person name="Nagy L.G."/>
            <person name="Martin F."/>
            <person name="Kauserud H."/>
        </authorList>
    </citation>
    <scope>NUCLEOTIDE SEQUENCE</scope>
    <source>
        <strain evidence="2">CBHHK002</strain>
    </source>
</reference>
<dbReference type="Proteomes" id="UP001218218">
    <property type="component" value="Unassembled WGS sequence"/>
</dbReference>
<gene>
    <name evidence="2" type="ORF">DFH08DRAFT_3129</name>
</gene>
<dbReference type="CDD" id="cd20071">
    <property type="entry name" value="SET_SMYD"/>
    <property type="match status" value="1"/>
</dbReference>
<dbReference type="PROSITE" id="PS50280">
    <property type="entry name" value="SET"/>
    <property type="match status" value="1"/>
</dbReference>
<feature type="domain" description="SET" evidence="1">
    <location>
        <begin position="108"/>
        <end position="270"/>
    </location>
</feature>
<dbReference type="Pfam" id="PF00856">
    <property type="entry name" value="SET"/>
    <property type="match status" value="1"/>
</dbReference>
<dbReference type="AlphaFoldDB" id="A0AAD7F432"/>
<dbReference type="EMBL" id="JARIHO010000001">
    <property type="protein sequence ID" value="KAJ7367644.1"/>
    <property type="molecule type" value="Genomic_DNA"/>
</dbReference>
<dbReference type="SMART" id="SM00317">
    <property type="entry name" value="SET"/>
    <property type="match status" value="1"/>
</dbReference>
<accession>A0AAD7F432</accession>
<dbReference type="InterPro" id="IPR046341">
    <property type="entry name" value="SET_dom_sf"/>
</dbReference>
<evidence type="ECO:0000259" key="1">
    <source>
        <dbReference type="PROSITE" id="PS50280"/>
    </source>
</evidence>
<keyword evidence="3" id="KW-1185">Reference proteome</keyword>
<sequence>MNLPSSLLRRATFRLRISRSVTSTQAATHFPTTRKYSQEHSSDGYRLQLYNNPLHDLVGEITIPNGSYTLEFARFPVFPSPKEPSTSCLLWGETKAALLAEKFQPSPPSVPSRPGMYFLGPSSVAGTGVFAQEDIECGEAIMVERPFLMAFSHTPDNFGVDPTPLIPMVPEALGLVVAERLSKSEQTDFYRLFSSDNSVWPIMSQNSIPVSEPLPGPYSGPHNVVCRDVSRINHSCTPNVELTWDPTSFTVLIHSNTRISKGEELFRPYRNILEPRSERMELLYQIYDFKCACPSCSLPDDESAKSDTFRRFLLEPRYTL</sequence>
<dbReference type="Gene3D" id="2.170.270.10">
    <property type="entry name" value="SET domain"/>
    <property type="match status" value="1"/>
</dbReference>
<name>A0AAD7F432_9AGAR</name>
<comment type="caution">
    <text evidence="2">The sequence shown here is derived from an EMBL/GenBank/DDBJ whole genome shotgun (WGS) entry which is preliminary data.</text>
</comment>
<dbReference type="SUPFAM" id="SSF82199">
    <property type="entry name" value="SET domain"/>
    <property type="match status" value="1"/>
</dbReference>
<dbReference type="InterPro" id="IPR001214">
    <property type="entry name" value="SET_dom"/>
</dbReference>
<dbReference type="PANTHER" id="PTHR47332:SF4">
    <property type="entry name" value="SET DOMAIN-CONTAINING PROTEIN 5"/>
    <property type="match status" value="1"/>
</dbReference>